<proteinExistence type="predicted"/>
<keyword evidence="9" id="KW-1185">Reference proteome</keyword>
<evidence type="ECO:0000256" key="3">
    <source>
        <dbReference type="ARBA" id="ARBA00023163"/>
    </source>
</evidence>
<feature type="DNA-binding region" description="H-T-H motif" evidence="4">
    <location>
        <begin position="36"/>
        <end position="55"/>
    </location>
</feature>
<dbReference type="GO" id="GO:0045892">
    <property type="term" value="P:negative regulation of DNA-templated transcription"/>
    <property type="evidence" value="ECO:0007669"/>
    <property type="project" value="InterPro"/>
</dbReference>
<gene>
    <name evidence="7" type="ORF">FB564_0206</name>
    <name evidence="6" type="ORF">Sar04_31320</name>
</gene>
<dbReference type="InterPro" id="IPR009057">
    <property type="entry name" value="Homeodomain-like_sf"/>
</dbReference>
<evidence type="ECO:0000313" key="8">
    <source>
        <dbReference type="Proteomes" id="UP000315983"/>
    </source>
</evidence>
<name>A0A542XH76_SALAC</name>
<accession>A0A542XH76</accession>
<reference evidence="7 8" key="1">
    <citation type="submission" date="2019-06" db="EMBL/GenBank/DDBJ databases">
        <title>Sequencing the genomes of 1000 actinobacteria strains.</title>
        <authorList>
            <person name="Klenk H.-P."/>
        </authorList>
    </citation>
    <scope>NUCLEOTIDE SEQUENCE [LARGE SCALE GENOMIC DNA]</scope>
    <source>
        <strain evidence="7 8">DSM 44819</strain>
    </source>
</reference>
<evidence type="ECO:0000259" key="5">
    <source>
        <dbReference type="PROSITE" id="PS50977"/>
    </source>
</evidence>
<evidence type="ECO:0000256" key="1">
    <source>
        <dbReference type="ARBA" id="ARBA00023015"/>
    </source>
</evidence>
<organism evidence="7 8">
    <name type="scientific">Salinispora arenicola</name>
    <dbReference type="NCBI Taxonomy" id="168697"/>
    <lineage>
        <taxon>Bacteria</taxon>
        <taxon>Bacillati</taxon>
        <taxon>Actinomycetota</taxon>
        <taxon>Actinomycetes</taxon>
        <taxon>Micromonosporales</taxon>
        <taxon>Micromonosporaceae</taxon>
        <taxon>Salinispora</taxon>
    </lineage>
</organism>
<dbReference type="GO" id="GO:0000976">
    <property type="term" value="F:transcription cis-regulatory region binding"/>
    <property type="evidence" value="ECO:0007669"/>
    <property type="project" value="TreeGrafter"/>
</dbReference>
<keyword evidence="2 4" id="KW-0238">DNA-binding</keyword>
<keyword evidence="1" id="KW-0805">Transcription regulation</keyword>
<dbReference type="AlphaFoldDB" id="A0A542XH76"/>
<dbReference type="SUPFAM" id="SSF46689">
    <property type="entry name" value="Homeodomain-like"/>
    <property type="match status" value="1"/>
</dbReference>
<dbReference type="Pfam" id="PF02909">
    <property type="entry name" value="TetR_C_1"/>
    <property type="match status" value="1"/>
</dbReference>
<dbReference type="Proteomes" id="UP000315983">
    <property type="component" value="Unassembled WGS sequence"/>
</dbReference>
<evidence type="ECO:0000313" key="6">
    <source>
        <dbReference type="EMBL" id="GIM86396.1"/>
    </source>
</evidence>
<dbReference type="Gene3D" id="1.10.357.10">
    <property type="entry name" value="Tetracycline Repressor, domain 2"/>
    <property type="match status" value="1"/>
</dbReference>
<sequence>MTSATSPRRARTPLSRATLIASATELADSEGLQAVTIRQLAHRHGVTAMAIYAHFDDKEALLDALGEALLDSVQVPDLTAGESRTNLGAVLTAFVDALRAHPAIAPITARRILECDSGIDLAEQLLAQLTALGHPIGLAAATSHYLLSGVVALVASEPGRSCVPHDIEGQEQLIRSRRARLLALAPERHPHVVAAATPLTMCANPDIYYAQGIELLVNGACALGRPR</sequence>
<dbReference type="InterPro" id="IPR036271">
    <property type="entry name" value="Tet_transcr_reg_TetR-rel_C_sf"/>
</dbReference>
<evidence type="ECO:0000256" key="4">
    <source>
        <dbReference type="PROSITE-ProRule" id="PRU00335"/>
    </source>
</evidence>
<dbReference type="EMBL" id="BOQM01000023">
    <property type="protein sequence ID" value="GIM86396.1"/>
    <property type="molecule type" value="Genomic_DNA"/>
</dbReference>
<dbReference type="GeneID" id="93769573"/>
<evidence type="ECO:0000313" key="7">
    <source>
        <dbReference type="EMBL" id="TQL35181.1"/>
    </source>
</evidence>
<dbReference type="PROSITE" id="PS50977">
    <property type="entry name" value="HTH_TETR_2"/>
    <property type="match status" value="1"/>
</dbReference>
<comment type="caution">
    <text evidence="7">The sequence shown here is derived from an EMBL/GenBank/DDBJ whole genome shotgun (WGS) entry which is preliminary data.</text>
</comment>
<keyword evidence="3" id="KW-0804">Transcription</keyword>
<dbReference type="InterPro" id="IPR004111">
    <property type="entry name" value="Repressor_TetR_C"/>
</dbReference>
<dbReference type="SUPFAM" id="SSF48498">
    <property type="entry name" value="Tetracyclin repressor-like, C-terminal domain"/>
    <property type="match status" value="1"/>
</dbReference>
<dbReference type="Pfam" id="PF00440">
    <property type="entry name" value="TetR_N"/>
    <property type="match status" value="1"/>
</dbReference>
<evidence type="ECO:0000313" key="9">
    <source>
        <dbReference type="Proteomes" id="UP000677457"/>
    </source>
</evidence>
<dbReference type="InterPro" id="IPR001647">
    <property type="entry name" value="HTH_TetR"/>
</dbReference>
<protein>
    <submittedName>
        <fullName evidence="7">TetR family transcriptional regulator</fullName>
    </submittedName>
</protein>
<dbReference type="RefSeq" id="WP_016811269.1">
    <property type="nucleotide sequence ID" value="NZ_BOQM01000023.1"/>
</dbReference>
<evidence type="ECO:0000256" key="2">
    <source>
        <dbReference type="ARBA" id="ARBA00023125"/>
    </source>
</evidence>
<dbReference type="EMBL" id="VFOL01000001">
    <property type="protein sequence ID" value="TQL35181.1"/>
    <property type="molecule type" value="Genomic_DNA"/>
</dbReference>
<dbReference type="GO" id="GO:0003700">
    <property type="term" value="F:DNA-binding transcription factor activity"/>
    <property type="evidence" value="ECO:0007669"/>
    <property type="project" value="TreeGrafter"/>
</dbReference>
<dbReference type="PANTHER" id="PTHR30055:SF151">
    <property type="entry name" value="TRANSCRIPTIONAL REGULATORY PROTEIN"/>
    <property type="match status" value="1"/>
</dbReference>
<dbReference type="InterPro" id="IPR050109">
    <property type="entry name" value="HTH-type_TetR-like_transc_reg"/>
</dbReference>
<dbReference type="PRINTS" id="PR00455">
    <property type="entry name" value="HTHTETR"/>
</dbReference>
<reference evidence="6 9" key="2">
    <citation type="submission" date="2021-03" db="EMBL/GenBank/DDBJ databases">
        <title>Whole genome shotgun sequence of Salinispora arenicola NBRC 105043.</title>
        <authorList>
            <person name="Komaki H."/>
            <person name="Tamura T."/>
        </authorList>
    </citation>
    <scope>NUCLEOTIDE SEQUENCE [LARGE SCALE GENOMIC DNA]</scope>
    <source>
        <strain evidence="6 9">NBRC 105043</strain>
    </source>
</reference>
<dbReference type="Gene3D" id="1.10.10.60">
    <property type="entry name" value="Homeodomain-like"/>
    <property type="match status" value="1"/>
</dbReference>
<dbReference type="PANTHER" id="PTHR30055">
    <property type="entry name" value="HTH-TYPE TRANSCRIPTIONAL REGULATOR RUTR"/>
    <property type="match status" value="1"/>
</dbReference>
<dbReference type="Proteomes" id="UP000677457">
    <property type="component" value="Unassembled WGS sequence"/>
</dbReference>
<feature type="domain" description="HTH tetR-type" evidence="5">
    <location>
        <begin position="13"/>
        <end position="73"/>
    </location>
</feature>